<name>A0AC34RDM7_9BILA</name>
<protein>
    <submittedName>
        <fullName evidence="2">Ycf1</fullName>
    </submittedName>
</protein>
<organism evidence="1 2">
    <name type="scientific">Panagrolaimus sp. JU765</name>
    <dbReference type="NCBI Taxonomy" id="591449"/>
    <lineage>
        <taxon>Eukaryota</taxon>
        <taxon>Metazoa</taxon>
        <taxon>Ecdysozoa</taxon>
        <taxon>Nematoda</taxon>
        <taxon>Chromadorea</taxon>
        <taxon>Rhabditida</taxon>
        <taxon>Tylenchina</taxon>
        <taxon>Panagrolaimomorpha</taxon>
        <taxon>Panagrolaimoidea</taxon>
        <taxon>Panagrolaimidae</taxon>
        <taxon>Panagrolaimus</taxon>
    </lineage>
</organism>
<dbReference type="WBParaSite" id="JU765_v2.g5988.t1">
    <property type="protein sequence ID" value="JU765_v2.g5988.t1"/>
    <property type="gene ID" value="JU765_v2.g5988"/>
</dbReference>
<accession>A0AC34RDM7</accession>
<sequence>MIEVWTKCILRGMKGMFDPRLDEHLLWLMTAKQHDKTDSFNMYVNYSVNDKLRKSKKKKLRTGTCQKPTKDTNRKSKGCQKRLMSGVCTR</sequence>
<dbReference type="Proteomes" id="UP000887576">
    <property type="component" value="Unplaced"/>
</dbReference>
<proteinExistence type="predicted"/>
<evidence type="ECO:0000313" key="2">
    <source>
        <dbReference type="WBParaSite" id="JU765_v2.g5988.t1"/>
    </source>
</evidence>
<reference evidence="2" key="1">
    <citation type="submission" date="2022-11" db="UniProtKB">
        <authorList>
            <consortium name="WormBaseParasite"/>
        </authorList>
    </citation>
    <scope>IDENTIFICATION</scope>
</reference>
<evidence type="ECO:0000313" key="1">
    <source>
        <dbReference type="Proteomes" id="UP000887576"/>
    </source>
</evidence>